<dbReference type="EMBL" id="PZQS01000003">
    <property type="protein sequence ID" value="PVD34480.1"/>
    <property type="molecule type" value="Genomic_DNA"/>
</dbReference>
<dbReference type="Proteomes" id="UP000245119">
    <property type="component" value="Linkage Group LG3"/>
</dbReference>
<feature type="region of interest" description="Disordered" evidence="1">
    <location>
        <begin position="103"/>
        <end position="122"/>
    </location>
</feature>
<evidence type="ECO:0000313" key="2">
    <source>
        <dbReference type="EMBL" id="PVD34480.1"/>
    </source>
</evidence>
<comment type="caution">
    <text evidence="2">The sequence shown here is derived from an EMBL/GenBank/DDBJ whole genome shotgun (WGS) entry which is preliminary data.</text>
</comment>
<reference evidence="2 3" key="1">
    <citation type="submission" date="2018-04" db="EMBL/GenBank/DDBJ databases">
        <title>The genome of golden apple snail Pomacea canaliculata provides insight into stress tolerance and invasive adaptation.</title>
        <authorList>
            <person name="Liu C."/>
            <person name="Liu B."/>
            <person name="Ren Y."/>
            <person name="Zhang Y."/>
            <person name="Wang H."/>
            <person name="Li S."/>
            <person name="Jiang F."/>
            <person name="Yin L."/>
            <person name="Zhang G."/>
            <person name="Qian W."/>
            <person name="Fan W."/>
        </authorList>
    </citation>
    <scope>NUCLEOTIDE SEQUENCE [LARGE SCALE GENOMIC DNA]</scope>
    <source>
        <strain evidence="2">SZHN2017</strain>
        <tissue evidence="2">Muscle</tissue>
    </source>
</reference>
<evidence type="ECO:0000313" key="3">
    <source>
        <dbReference type="Proteomes" id="UP000245119"/>
    </source>
</evidence>
<sequence length="152" mass="16694">MWVCEAGGNYCVLRLHFMSSDSIGSRLQNQGSLPAASIGSGGTSSKAPAEKKRNRRRGAAQHRRHARRTTHGRLLVSLLSVLLVVRAAPRGGRKVIAWARTSDGDNGAQKHSWERRGHTETEAQTSAHLWRWGVDETGRVNDCGGVRRELSC</sequence>
<evidence type="ECO:0000256" key="1">
    <source>
        <dbReference type="SAM" id="MobiDB-lite"/>
    </source>
</evidence>
<accession>A0A2T7PM34</accession>
<dbReference type="AlphaFoldDB" id="A0A2T7PM34"/>
<proteinExistence type="predicted"/>
<protein>
    <submittedName>
        <fullName evidence="2">Uncharacterized protein</fullName>
    </submittedName>
</protein>
<name>A0A2T7PM34_POMCA</name>
<feature type="compositionally biased region" description="Basic and acidic residues" evidence="1">
    <location>
        <begin position="111"/>
        <end position="121"/>
    </location>
</feature>
<feature type="region of interest" description="Disordered" evidence="1">
    <location>
        <begin position="33"/>
        <end position="68"/>
    </location>
</feature>
<organism evidence="2 3">
    <name type="scientific">Pomacea canaliculata</name>
    <name type="common">Golden apple snail</name>
    <dbReference type="NCBI Taxonomy" id="400727"/>
    <lineage>
        <taxon>Eukaryota</taxon>
        <taxon>Metazoa</taxon>
        <taxon>Spiralia</taxon>
        <taxon>Lophotrochozoa</taxon>
        <taxon>Mollusca</taxon>
        <taxon>Gastropoda</taxon>
        <taxon>Caenogastropoda</taxon>
        <taxon>Architaenioglossa</taxon>
        <taxon>Ampullarioidea</taxon>
        <taxon>Ampullariidae</taxon>
        <taxon>Pomacea</taxon>
    </lineage>
</organism>
<feature type="compositionally biased region" description="Basic residues" evidence="1">
    <location>
        <begin position="52"/>
        <end position="68"/>
    </location>
</feature>
<keyword evidence="3" id="KW-1185">Reference proteome</keyword>
<gene>
    <name evidence="2" type="ORF">C0Q70_05755</name>
</gene>